<dbReference type="AlphaFoldDB" id="A0A2S4VU13"/>
<reference evidence="2" key="2">
    <citation type="journal article" date="2018" name="BMC Genomics">
        <title>Genomic insights into host adaptation between the wheat stripe rust pathogen (Puccinia striiformis f. sp. tritici) and the barley stripe rust pathogen (Puccinia striiformis f. sp. hordei).</title>
        <authorList>
            <person name="Xia C."/>
            <person name="Wang M."/>
            <person name="Yin C."/>
            <person name="Cornejo O.E."/>
            <person name="Hulbert S.H."/>
            <person name="Chen X."/>
        </authorList>
    </citation>
    <scope>NUCLEOTIDE SEQUENCE [LARGE SCALE GENOMIC DNA]</scope>
    <source>
        <strain evidence="2">93TX-2</strain>
    </source>
</reference>
<dbReference type="VEuPathDB" id="FungiDB:PSHT_07934"/>
<proteinExistence type="predicted"/>
<gene>
    <name evidence="1" type="ORF">PSHT_07934</name>
</gene>
<dbReference type="Proteomes" id="UP000238274">
    <property type="component" value="Unassembled WGS sequence"/>
</dbReference>
<sequence length="158" mass="17745">MSPSTVDLYTRRACDEVYKSSPLGHIPVGRKATCWKIEATFSSSTGTPLTLGTCGAGRDTSRFTLNDTVHSVEIHMNTSHVFGPSSSTDALERWSDQTPYLSTPSTTFSPFKFIINILTFQLHQHHFTLSNWRWSFFRGAEATKCCYYAPCKPFTAFL</sequence>
<keyword evidence="2" id="KW-1185">Reference proteome</keyword>
<evidence type="ECO:0000313" key="2">
    <source>
        <dbReference type="Proteomes" id="UP000238274"/>
    </source>
</evidence>
<comment type="caution">
    <text evidence="1">The sequence shown here is derived from an EMBL/GenBank/DDBJ whole genome shotgun (WGS) entry which is preliminary data.</text>
</comment>
<dbReference type="EMBL" id="PKSM01000100">
    <property type="protein sequence ID" value="POW12988.1"/>
    <property type="molecule type" value="Genomic_DNA"/>
</dbReference>
<protein>
    <submittedName>
        <fullName evidence="1">Uncharacterized protein</fullName>
    </submittedName>
</protein>
<organism evidence="1 2">
    <name type="scientific">Puccinia striiformis</name>
    <dbReference type="NCBI Taxonomy" id="27350"/>
    <lineage>
        <taxon>Eukaryota</taxon>
        <taxon>Fungi</taxon>
        <taxon>Dikarya</taxon>
        <taxon>Basidiomycota</taxon>
        <taxon>Pucciniomycotina</taxon>
        <taxon>Pucciniomycetes</taxon>
        <taxon>Pucciniales</taxon>
        <taxon>Pucciniaceae</taxon>
        <taxon>Puccinia</taxon>
    </lineage>
</organism>
<reference evidence="1 2" key="1">
    <citation type="submission" date="2017-12" db="EMBL/GenBank/DDBJ databases">
        <title>Gene loss provides genomic basis for host adaptation in cereal stripe rust fungi.</title>
        <authorList>
            <person name="Xia C."/>
        </authorList>
    </citation>
    <scope>NUCLEOTIDE SEQUENCE [LARGE SCALE GENOMIC DNA]</scope>
    <source>
        <strain evidence="1 2">93TX-2</strain>
    </source>
</reference>
<reference evidence="2" key="3">
    <citation type="journal article" date="2018" name="Mol. Plant Microbe Interact.">
        <title>Genome sequence resources for the wheat stripe rust pathogen (Puccinia striiformis f. sp. tritici) and the barley stripe rust pathogen (Puccinia striiformis f. sp. hordei).</title>
        <authorList>
            <person name="Xia C."/>
            <person name="Wang M."/>
            <person name="Yin C."/>
            <person name="Cornejo O.E."/>
            <person name="Hulbert S.H."/>
            <person name="Chen X."/>
        </authorList>
    </citation>
    <scope>NUCLEOTIDE SEQUENCE [LARGE SCALE GENOMIC DNA]</scope>
    <source>
        <strain evidence="2">93TX-2</strain>
    </source>
</reference>
<evidence type="ECO:0000313" key="1">
    <source>
        <dbReference type="EMBL" id="POW12988.1"/>
    </source>
</evidence>
<name>A0A2S4VU13_9BASI</name>
<accession>A0A2S4VU13</accession>